<comment type="caution">
    <text evidence="2">The sequence shown here is derived from an EMBL/GenBank/DDBJ whole genome shotgun (WGS) entry which is preliminary data.</text>
</comment>
<evidence type="ECO:0000259" key="1">
    <source>
        <dbReference type="SMART" id="SM00256"/>
    </source>
</evidence>
<sequence>MAESTKTLSDDAVREILLRLDDVATLFRCAAACKSWRRLVAEPSFLIRRRWPRSLVVGYFTQRCRGTKFPGTSPTNSNSQLAFVPLPGPSLLGTRRRPLSSFFPADDVAAAVVDRALPLATRGGLLVVRLYPHDDDLQPNIVRLAVCSPLAGTWDVLPELDCNTMFACSDDYNCGILPSSGAGHNRPAFRVLMIGGDKDESQFNLHTYVSGDASWREPTKCFNKMERQIWSMVHDGAFLCRGYAHWLFVSETNFFHLLNLNIETGRLSLTKLLCPTKENVFLLAMDPTYDFATRRENLKRALRELSCANRLTAAADGTLSLCVYRGRRLEIWTPQQEEGHQSGDGDGDVEWTRTRLVDHRLTELIQLLQRPACIWLGEKSATLLVKDYHDQRIYNANLDIGTLEEVTDQFHDHARSTIMPMEIDWPTFFMLRLGSLS</sequence>
<dbReference type="Pfam" id="PF00646">
    <property type="entry name" value="F-box"/>
    <property type="match status" value="1"/>
</dbReference>
<dbReference type="InterPro" id="IPR036047">
    <property type="entry name" value="F-box-like_dom_sf"/>
</dbReference>
<feature type="domain" description="F-box" evidence="1">
    <location>
        <begin position="8"/>
        <end position="49"/>
    </location>
</feature>
<evidence type="ECO:0000313" key="2">
    <source>
        <dbReference type="EMBL" id="KAK1602265.1"/>
    </source>
</evidence>
<reference evidence="2" key="1">
    <citation type="submission" date="2023-07" db="EMBL/GenBank/DDBJ databases">
        <title>A chromosome-level genome assembly of Lolium multiflorum.</title>
        <authorList>
            <person name="Chen Y."/>
            <person name="Copetti D."/>
            <person name="Kolliker R."/>
            <person name="Studer B."/>
        </authorList>
    </citation>
    <scope>NUCLEOTIDE SEQUENCE</scope>
    <source>
        <strain evidence="2">02402/16</strain>
        <tissue evidence="2">Leaf</tissue>
    </source>
</reference>
<dbReference type="PANTHER" id="PTHR35828:SF27">
    <property type="entry name" value="F-BOX DOMAIN-CONTAINING PROTEIN"/>
    <property type="match status" value="1"/>
</dbReference>
<evidence type="ECO:0000313" key="3">
    <source>
        <dbReference type="Proteomes" id="UP001231189"/>
    </source>
</evidence>
<dbReference type="Proteomes" id="UP001231189">
    <property type="component" value="Unassembled WGS sequence"/>
</dbReference>
<accession>A0AAD8QGI5</accession>
<dbReference type="SUPFAM" id="SSF81383">
    <property type="entry name" value="F-box domain"/>
    <property type="match status" value="1"/>
</dbReference>
<dbReference type="PANTHER" id="PTHR35828">
    <property type="entry name" value="OS08G0203800 PROTEIN-RELATED"/>
    <property type="match status" value="1"/>
</dbReference>
<dbReference type="AlphaFoldDB" id="A0AAD8QGI5"/>
<dbReference type="EMBL" id="JAUUTY010000290">
    <property type="protein sequence ID" value="KAK1602265.1"/>
    <property type="molecule type" value="Genomic_DNA"/>
</dbReference>
<dbReference type="SMART" id="SM00256">
    <property type="entry name" value="FBOX"/>
    <property type="match status" value="1"/>
</dbReference>
<gene>
    <name evidence="2" type="ORF">QYE76_018037</name>
</gene>
<dbReference type="InterPro" id="IPR001810">
    <property type="entry name" value="F-box_dom"/>
</dbReference>
<proteinExistence type="predicted"/>
<dbReference type="Gene3D" id="1.20.1280.50">
    <property type="match status" value="1"/>
</dbReference>
<protein>
    <recommendedName>
        <fullName evidence="1">F-box domain-containing protein</fullName>
    </recommendedName>
</protein>
<name>A0AAD8QGI5_LOLMU</name>
<organism evidence="2 3">
    <name type="scientific">Lolium multiflorum</name>
    <name type="common">Italian ryegrass</name>
    <name type="synonym">Lolium perenne subsp. multiflorum</name>
    <dbReference type="NCBI Taxonomy" id="4521"/>
    <lineage>
        <taxon>Eukaryota</taxon>
        <taxon>Viridiplantae</taxon>
        <taxon>Streptophyta</taxon>
        <taxon>Embryophyta</taxon>
        <taxon>Tracheophyta</taxon>
        <taxon>Spermatophyta</taxon>
        <taxon>Magnoliopsida</taxon>
        <taxon>Liliopsida</taxon>
        <taxon>Poales</taxon>
        <taxon>Poaceae</taxon>
        <taxon>BOP clade</taxon>
        <taxon>Pooideae</taxon>
        <taxon>Poodae</taxon>
        <taxon>Poeae</taxon>
        <taxon>Poeae Chloroplast Group 2 (Poeae type)</taxon>
        <taxon>Loliodinae</taxon>
        <taxon>Loliinae</taxon>
        <taxon>Lolium</taxon>
    </lineage>
</organism>
<keyword evidence="3" id="KW-1185">Reference proteome</keyword>